<dbReference type="PANTHER" id="PTHR30372:SF4">
    <property type="entry name" value="LIPID-A-DISACCHARIDE SYNTHASE, MITOCHONDRIAL-RELATED"/>
    <property type="match status" value="1"/>
</dbReference>
<reference evidence="11" key="1">
    <citation type="submission" date="2018-07" db="EMBL/GenBank/DDBJ databases">
        <authorList>
            <consortium name="Genoscope - CEA"/>
            <person name="William W."/>
        </authorList>
    </citation>
    <scope>NUCLEOTIDE SEQUENCE</scope>
    <source>
        <strain evidence="11">IK1</strain>
    </source>
</reference>
<sequence>MILAGEASGDLHGAKLVEAIQRHEPGVAFVGIGGANMEQAGVRLLEQASRMAVVGLTEVFRKGRVLLRALREVKRILRREPPSLLILIDYPDFNIHVAGTARRCGIPVLYYISPQVWAWRKGRIRKIWRRIERMAVILPFEEAFYRRHGVAVDYVGHPLMDTVPSQLVEHAAALDWPRTGDAPVVGIVPGSREEEIRHLLPIMMEAAGMLRGRFPGLRALIPLASSVKEATIREIAGGSPVPLEISPEGLPRVLGRCHAAMVTSGTATLETAIAGVPMVVAYQLSAVSYWAGRLLIKVPFISLVNLVAGRGVVRELIQHEATAANLAREIGRLLEDPPYRRAMLQGLNEVRCLLGEGGASERAALIAIDMLHRQSVNG</sequence>
<gene>
    <name evidence="11" type="primary">lpxB</name>
    <name evidence="11" type="ORF">TRIP_B350274</name>
</gene>
<evidence type="ECO:0000256" key="6">
    <source>
        <dbReference type="ARBA" id="ARBA00022676"/>
    </source>
</evidence>
<evidence type="ECO:0000256" key="2">
    <source>
        <dbReference type="ARBA" id="ARBA00012687"/>
    </source>
</evidence>
<dbReference type="EC" id="2.4.1.182" evidence="2 10"/>
<dbReference type="GO" id="GO:0009245">
    <property type="term" value="P:lipid A biosynthetic process"/>
    <property type="evidence" value="ECO:0007669"/>
    <property type="project" value="UniProtKB-UniRule"/>
</dbReference>
<evidence type="ECO:0000256" key="10">
    <source>
        <dbReference type="NCBIfam" id="TIGR00215"/>
    </source>
</evidence>
<dbReference type="GO" id="GO:0008915">
    <property type="term" value="F:lipid-A-disaccharide synthase activity"/>
    <property type="evidence" value="ECO:0007669"/>
    <property type="project" value="UniProtKB-UniRule"/>
</dbReference>
<keyword evidence="7 11" id="KW-0808">Transferase</keyword>
<keyword evidence="5" id="KW-0441">Lipid A biosynthesis</keyword>
<dbReference type="InterPro" id="IPR003835">
    <property type="entry name" value="Glyco_trans_19"/>
</dbReference>
<dbReference type="PANTHER" id="PTHR30372">
    <property type="entry name" value="LIPID-A-DISACCHARIDE SYNTHASE"/>
    <property type="match status" value="1"/>
</dbReference>
<evidence type="ECO:0000256" key="1">
    <source>
        <dbReference type="ARBA" id="ARBA00002056"/>
    </source>
</evidence>
<organism evidence="11">
    <name type="scientific">Uncultured Desulfatiglans sp</name>
    <dbReference type="NCBI Taxonomy" id="1748965"/>
    <lineage>
        <taxon>Bacteria</taxon>
        <taxon>Pseudomonadati</taxon>
        <taxon>Thermodesulfobacteriota</taxon>
        <taxon>Desulfobacteria</taxon>
        <taxon>Desulfatiglandales</taxon>
        <taxon>Desulfatiglandaceae</taxon>
        <taxon>Desulfatiglans</taxon>
        <taxon>environmental samples</taxon>
    </lineage>
</organism>
<evidence type="ECO:0000256" key="8">
    <source>
        <dbReference type="ARBA" id="ARBA00023098"/>
    </source>
</evidence>
<dbReference type="Pfam" id="PF02684">
    <property type="entry name" value="LpxB"/>
    <property type="match status" value="1"/>
</dbReference>
<comment type="function">
    <text evidence="1">Condensation of UDP-2,3-diacylglucosamine and 2,3-diacylglucosamine-1-phosphate to form lipid A disaccharide, a precursor of lipid A, a phosphorylated glycolipid that anchors the lipopolysaccharide to the outer membrane of the cell.</text>
</comment>
<proteinExistence type="predicted"/>
<comment type="catalytic activity">
    <reaction evidence="9">
        <text>a lipid X + a UDP-2-N,3-O-bis[(3R)-3-hydroxyacyl]-alpha-D-glucosamine = a lipid A disaccharide + UDP + H(+)</text>
        <dbReference type="Rhea" id="RHEA:67828"/>
        <dbReference type="ChEBI" id="CHEBI:15378"/>
        <dbReference type="ChEBI" id="CHEBI:58223"/>
        <dbReference type="ChEBI" id="CHEBI:137748"/>
        <dbReference type="ChEBI" id="CHEBI:176338"/>
        <dbReference type="ChEBI" id="CHEBI:176343"/>
        <dbReference type="EC" id="2.4.1.182"/>
    </reaction>
</comment>
<dbReference type="NCBIfam" id="TIGR00215">
    <property type="entry name" value="lpxB"/>
    <property type="match status" value="1"/>
</dbReference>
<dbReference type="EMBL" id="UPXX01000029">
    <property type="protein sequence ID" value="VBB45248.1"/>
    <property type="molecule type" value="Genomic_DNA"/>
</dbReference>
<keyword evidence="6 11" id="KW-0328">Glycosyltransferase</keyword>
<name>A0A653ABF2_UNCDX</name>
<dbReference type="GO" id="GO:0005543">
    <property type="term" value="F:phospholipid binding"/>
    <property type="evidence" value="ECO:0007669"/>
    <property type="project" value="TreeGrafter"/>
</dbReference>
<evidence type="ECO:0000256" key="3">
    <source>
        <dbReference type="ARBA" id="ARBA00020902"/>
    </source>
</evidence>
<keyword evidence="8" id="KW-0443">Lipid metabolism</keyword>
<dbReference type="Gene3D" id="3.40.50.2000">
    <property type="entry name" value="Glycogen Phosphorylase B"/>
    <property type="match status" value="2"/>
</dbReference>
<evidence type="ECO:0000256" key="9">
    <source>
        <dbReference type="ARBA" id="ARBA00048975"/>
    </source>
</evidence>
<evidence type="ECO:0000313" key="11">
    <source>
        <dbReference type="EMBL" id="VBB45248.1"/>
    </source>
</evidence>
<protein>
    <recommendedName>
        <fullName evidence="3 10">Lipid-A-disaccharide synthase</fullName>
        <ecNumber evidence="2 10">2.4.1.182</ecNumber>
    </recommendedName>
</protein>
<evidence type="ECO:0000256" key="5">
    <source>
        <dbReference type="ARBA" id="ARBA00022556"/>
    </source>
</evidence>
<accession>A0A653ABF2</accession>
<dbReference type="SUPFAM" id="SSF53756">
    <property type="entry name" value="UDP-Glycosyltransferase/glycogen phosphorylase"/>
    <property type="match status" value="1"/>
</dbReference>
<dbReference type="AlphaFoldDB" id="A0A653ABF2"/>
<evidence type="ECO:0000256" key="4">
    <source>
        <dbReference type="ARBA" id="ARBA00022516"/>
    </source>
</evidence>
<dbReference type="GO" id="GO:0016020">
    <property type="term" value="C:membrane"/>
    <property type="evidence" value="ECO:0007669"/>
    <property type="project" value="GOC"/>
</dbReference>
<evidence type="ECO:0000256" key="7">
    <source>
        <dbReference type="ARBA" id="ARBA00022679"/>
    </source>
</evidence>
<keyword evidence="4" id="KW-0444">Lipid biosynthesis</keyword>